<keyword evidence="3" id="KW-1185">Reference proteome</keyword>
<dbReference type="Proteomes" id="UP000789901">
    <property type="component" value="Unassembled WGS sequence"/>
</dbReference>
<feature type="compositionally biased region" description="Basic and acidic residues" evidence="1">
    <location>
        <begin position="166"/>
        <end position="185"/>
    </location>
</feature>
<feature type="non-terminal residue" evidence="2">
    <location>
        <position position="291"/>
    </location>
</feature>
<accession>A0ABN7VLA2</accession>
<organism evidence="2 3">
    <name type="scientific">Gigaspora margarita</name>
    <dbReference type="NCBI Taxonomy" id="4874"/>
    <lineage>
        <taxon>Eukaryota</taxon>
        <taxon>Fungi</taxon>
        <taxon>Fungi incertae sedis</taxon>
        <taxon>Mucoromycota</taxon>
        <taxon>Glomeromycotina</taxon>
        <taxon>Glomeromycetes</taxon>
        <taxon>Diversisporales</taxon>
        <taxon>Gigasporaceae</taxon>
        <taxon>Gigaspora</taxon>
    </lineage>
</organism>
<gene>
    <name evidence="2" type="ORF">GMARGA_LOCUS19727</name>
</gene>
<protein>
    <submittedName>
        <fullName evidence="2">12500_t:CDS:1</fullName>
    </submittedName>
</protein>
<feature type="region of interest" description="Disordered" evidence="1">
    <location>
        <begin position="159"/>
        <end position="197"/>
    </location>
</feature>
<evidence type="ECO:0000313" key="3">
    <source>
        <dbReference type="Proteomes" id="UP000789901"/>
    </source>
</evidence>
<reference evidence="2 3" key="1">
    <citation type="submission" date="2021-06" db="EMBL/GenBank/DDBJ databases">
        <authorList>
            <person name="Kallberg Y."/>
            <person name="Tangrot J."/>
            <person name="Rosling A."/>
        </authorList>
    </citation>
    <scope>NUCLEOTIDE SEQUENCE [LARGE SCALE GENOMIC DNA]</scope>
    <source>
        <strain evidence="2 3">120-4 pot B 10/14</strain>
    </source>
</reference>
<evidence type="ECO:0000313" key="2">
    <source>
        <dbReference type="EMBL" id="CAG8780987.1"/>
    </source>
</evidence>
<dbReference type="EMBL" id="CAJVQB010016672">
    <property type="protein sequence ID" value="CAG8780987.1"/>
    <property type="molecule type" value="Genomic_DNA"/>
</dbReference>
<evidence type="ECO:0000256" key="1">
    <source>
        <dbReference type="SAM" id="MobiDB-lite"/>
    </source>
</evidence>
<sequence length="291" mass="33849">MKRFNNYKYSYFQKQRTSNQTQELRYNISKKDKAIAKWLSLKDQELGSDTIYKDTQTHLNMKEVLILAEYDTMNYSTLELQEALNNNTSKNAAIKRKRDPESPQKDTNKLFLALTETIIQNSKCFKKDSTDEQSISRTKQEDIYSSQWVLTRNAAEASQKPILAPKTKEKRPQLDLRSSSKECPRSNKSVNLDSKTKYTGKENISQTNLLQEILKCLNHLEISQKESKHLAYNNHNNINNTPGYQDSTFKIVCHNLNSLKQNNQKLWTLMEWAKEDRINILGLAETNINSK</sequence>
<comment type="caution">
    <text evidence="2">The sequence shown here is derived from an EMBL/GenBank/DDBJ whole genome shotgun (WGS) entry which is preliminary data.</text>
</comment>
<proteinExistence type="predicted"/>
<name>A0ABN7VLA2_GIGMA</name>